<keyword evidence="2" id="KW-0732">Signal</keyword>
<dbReference type="AlphaFoldDB" id="A0A1A8TL82"/>
<reference evidence="3 4" key="1">
    <citation type="submission" date="2016-06" db="EMBL/GenBank/DDBJ databases">
        <authorList>
            <person name="Kjaerup R.B."/>
            <person name="Dalgaard T.S."/>
            <person name="Juul-Madsen H.R."/>
        </authorList>
    </citation>
    <scope>NUCLEOTIDE SEQUENCE [LARGE SCALE GENOMIC DNA]</scope>
    <source>
        <strain evidence="3 4">CECT 5080</strain>
    </source>
</reference>
<dbReference type="Proteomes" id="UP000092627">
    <property type="component" value="Unassembled WGS sequence"/>
</dbReference>
<feature type="signal peptide" evidence="2">
    <location>
        <begin position="1"/>
        <end position="20"/>
    </location>
</feature>
<accession>A0A1A8TL82</accession>
<gene>
    <name evidence="3" type="ORF">MAQ5080_02499</name>
</gene>
<feature type="chain" id="PRO_5008379117" evidence="2">
    <location>
        <begin position="21"/>
        <end position="58"/>
    </location>
</feature>
<name>A0A1A8TL82_9GAMM</name>
<proteinExistence type="predicted"/>
<evidence type="ECO:0000313" key="4">
    <source>
        <dbReference type="Proteomes" id="UP000092627"/>
    </source>
</evidence>
<evidence type="ECO:0000313" key="3">
    <source>
        <dbReference type="EMBL" id="SBS33170.1"/>
    </source>
</evidence>
<dbReference type="STRING" id="295068.MAQ5080_02499"/>
<keyword evidence="4" id="KW-1185">Reference proteome</keyword>
<dbReference type="EMBL" id="FLOC01000014">
    <property type="protein sequence ID" value="SBS33170.1"/>
    <property type="molecule type" value="Genomic_DNA"/>
</dbReference>
<feature type="region of interest" description="Disordered" evidence="1">
    <location>
        <begin position="27"/>
        <end position="58"/>
    </location>
</feature>
<evidence type="ECO:0000256" key="2">
    <source>
        <dbReference type="SAM" id="SignalP"/>
    </source>
</evidence>
<sequence length="58" mass="6311">MKALRMPSVIALTFAGSVIAALTSTNAERSAWRPQDAMKQSKRKSTTNECLDGELPCQ</sequence>
<organism evidence="3 4">
    <name type="scientific">Marinomonas aquimarina</name>
    <dbReference type="NCBI Taxonomy" id="295068"/>
    <lineage>
        <taxon>Bacteria</taxon>
        <taxon>Pseudomonadati</taxon>
        <taxon>Pseudomonadota</taxon>
        <taxon>Gammaproteobacteria</taxon>
        <taxon>Oceanospirillales</taxon>
        <taxon>Oceanospirillaceae</taxon>
        <taxon>Marinomonas</taxon>
    </lineage>
</organism>
<evidence type="ECO:0000256" key="1">
    <source>
        <dbReference type="SAM" id="MobiDB-lite"/>
    </source>
</evidence>
<protein>
    <submittedName>
        <fullName evidence="3">Uncharacterized protein</fullName>
    </submittedName>
</protein>